<proteinExistence type="predicted"/>
<dbReference type="KEGG" id="gai:IMCC3135_19095"/>
<evidence type="ECO:0000313" key="2">
    <source>
        <dbReference type="EMBL" id="ASJ73898.1"/>
    </source>
</evidence>
<sequence length="175" mass="19075">MTPFPVFTPNIESVTPSDDVSSETNDTTDSDSTVSSNDDSDIPALFYQDSRIQLKYPASWTFTVDSDGNGVRFETPNTNFCGVSITDVAGVPNMSLEFLVSVLDGSDGSIQYLDLNGSRVARIIGKHFTIEGEEVPLNIQAVHKFDSNYILSCHGLEGDADAEFQLVFDTFQVNA</sequence>
<organism evidence="2 3">
    <name type="scientific">Granulosicoccus antarcticus IMCC3135</name>
    <dbReference type="NCBI Taxonomy" id="1192854"/>
    <lineage>
        <taxon>Bacteria</taxon>
        <taxon>Pseudomonadati</taxon>
        <taxon>Pseudomonadota</taxon>
        <taxon>Gammaproteobacteria</taxon>
        <taxon>Chromatiales</taxon>
        <taxon>Granulosicoccaceae</taxon>
        <taxon>Granulosicoccus</taxon>
    </lineage>
</organism>
<feature type="compositionally biased region" description="Low complexity" evidence="1">
    <location>
        <begin position="17"/>
        <end position="37"/>
    </location>
</feature>
<gene>
    <name evidence="2" type="ORF">IMCC3135_19095</name>
</gene>
<reference evidence="2 3" key="1">
    <citation type="submission" date="2016-12" db="EMBL/GenBank/DDBJ databases">
        <authorList>
            <person name="Song W.-J."/>
            <person name="Kurnit D.M."/>
        </authorList>
    </citation>
    <scope>NUCLEOTIDE SEQUENCE [LARGE SCALE GENOMIC DNA]</scope>
    <source>
        <strain evidence="2 3">IMCC3135</strain>
    </source>
</reference>
<dbReference type="RefSeq" id="WP_088919014.1">
    <property type="nucleotide sequence ID" value="NZ_CP018632.1"/>
</dbReference>
<dbReference type="EMBL" id="CP018632">
    <property type="protein sequence ID" value="ASJ73898.1"/>
    <property type="molecule type" value="Genomic_DNA"/>
</dbReference>
<protein>
    <submittedName>
        <fullName evidence="2">Uncharacterized protein</fullName>
    </submittedName>
</protein>
<accession>A0A2Z2NVZ9</accession>
<keyword evidence="3" id="KW-1185">Reference proteome</keyword>
<dbReference type="AlphaFoldDB" id="A0A2Z2NVZ9"/>
<feature type="region of interest" description="Disordered" evidence="1">
    <location>
        <begin position="1"/>
        <end position="41"/>
    </location>
</feature>
<dbReference type="Proteomes" id="UP000250079">
    <property type="component" value="Chromosome"/>
</dbReference>
<evidence type="ECO:0000256" key="1">
    <source>
        <dbReference type="SAM" id="MobiDB-lite"/>
    </source>
</evidence>
<name>A0A2Z2NVZ9_9GAMM</name>
<evidence type="ECO:0000313" key="3">
    <source>
        <dbReference type="Proteomes" id="UP000250079"/>
    </source>
</evidence>